<feature type="short sequence motif" description="Histidine triad motif" evidence="4 7">
    <location>
        <begin position="134"/>
        <end position="138"/>
    </location>
</feature>
<dbReference type="Gene3D" id="3.30.428.10">
    <property type="entry name" value="HIT-like"/>
    <property type="match status" value="1"/>
</dbReference>
<dbReference type="PROSITE" id="PS51084">
    <property type="entry name" value="HIT_2"/>
    <property type="match status" value="1"/>
</dbReference>
<feature type="site" description="Important for induction of apoptosis" evidence="6">
    <location>
        <position position="154"/>
    </location>
</feature>
<organism evidence="9 10">
    <name type="scientific">Punica granatum</name>
    <name type="common">Pomegranate</name>
    <dbReference type="NCBI Taxonomy" id="22663"/>
    <lineage>
        <taxon>Eukaryota</taxon>
        <taxon>Viridiplantae</taxon>
        <taxon>Streptophyta</taxon>
        <taxon>Embryophyta</taxon>
        <taxon>Tracheophyta</taxon>
        <taxon>Spermatophyta</taxon>
        <taxon>Magnoliopsida</taxon>
        <taxon>eudicotyledons</taxon>
        <taxon>Gunneridae</taxon>
        <taxon>Pentapetalae</taxon>
        <taxon>rosids</taxon>
        <taxon>malvids</taxon>
        <taxon>Myrtales</taxon>
        <taxon>Lythraceae</taxon>
        <taxon>Punica</taxon>
    </lineage>
</organism>
<dbReference type="PRINTS" id="PR00332">
    <property type="entry name" value="HISTRIAD"/>
</dbReference>
<evidence type="ECO:0000256" key="2">
    <source>
        <dbReference type="ARBA" id="ARBA00022801"/>
    </source>
</evidence>
<evidence type="ECO:0000256" key="7">
    <source>
        <dbReference type="PROSITE-ProRule" id="PRU00464"/>
    </source>
</evidence>
<dbReference type="GO" id="GO:0047627">
    <property type="term" value="F:adenylylsulfatase activity"/>
    <property type="evidence" value="ECO:0007669"/>
    <property type="project" value="UniProtKB-ARBA"/>
</dbReference>
<evidence type="ECO:0000259" key="8">
    <source>
        <dbReference type="PROSITE" id="PS51084"/>
    </source>
</evidence>
<reference evidence="9" key="1">
    <citation type="journal article" date="2020" name="Plant Biotechnol. J.">
        <title>The pomegranate (Punica granatum L.) draft genome dissects genetic divergence between soft- and hard-seeded cultivars.</title>
        <authorList>
            <person name="Luo X."/>
            <person name="Li H."/>
            <person name="Wu Z."/>
            <person name="Yao W."/>
            <person name="Zhao P."/>
            <person name="Cao D."/>
            <person name="Yu H."/>
            <person name="Li K."/>
            <person name="Poudel K."/>
            <person name="Zhao D."/>
            <person name="Zhang F."/>
            <person name="Xia X."/>
            <person name="Chen L."/>
            <person name="Wang Q."/>
            <person name="Jing D."/>
            <person name="Cao S."/>
        </authorList>
    </citation>
    <scope>NUCLEOTIDE SEQUENCE [LARGE SCALE GENOMIC DNA]</scope>
    <source>
        <strain evidence="9">cv. Tunisia</strain>
    </source>
</reference>
<reference evidence="10" key="2">
    <citation type="submission" date="2025-08" db="UniProtKB">
        <authorList>
            <consortium name="RefSeq"/>
        </authorList>
    </citation>
    <scope>IDENTIFICATION</scope>
    <source>
        <tissue evidence="10">Leaf</tissue>
    </source>
</reference>
<keyword evidence="9" id="KW-1185">Reference proteome</keyword>
<keyword evidence="1" id="KW-0547">Nucleotide-binding</keyword>
<evidence type="ECO:0000256" key="5">
    <source>
        <dbReference type="PIRSR" id="PIRSR639383-2"/>
    </source>
</evidence>
<dbReference type="InterPro" id="IPR001310">
    <property type="entry name" value="Histidine_triad_HIT"/>
</dbReference>
<feature type="binding site" evidence="5">
    <location>
        <position position="123"/>
    </location>
    <ligand>
        <name>substrate</name>
    </ligand>
</feature>
<dbReference type="OrthoDB" id="680339at2759"/>
<dbReference type="RefSeq" id="XP_031405617.1">
    <property type="nucleotide sequence ID" value="XM_031549757.1"/>
</dbReference>
<keyword evidence="2" id="KW-0378">Hydrolase</keyword>
<dbReference type="InterPro" id="IPR039383">
    <property type="entry name" value="FHIT"/>
</dbReference>
<dbReference type="InterPro" id="IPR019808">
    <property type="entry name" value="Histidine_triad_CS"/>
</dbReference>
<accession>A0A6P8E6L2</accession>
<dbReference type="CDD" id="cd01275">
    <property type="entry name" value="FHIT"/>
    <property type="match status" value="1"/>
</dbReference>
<gene>
    <name evidence="10" type="primary">LOC116214339</name>
</gene>
<dbReference type="InterPro" id="IPR036265">
    <property type="entry name" value="HIT-like_sf"/>
</dbReference>
<dbReference type="PANTHER" id="PTHR46243:SF1">
    <property type="entry name" value="BIS(5'-ADENOSYL)-TRIPHOSPHATASE"/>
    <property type="match status" value="1"/>
</dbReference>
<dbReference type="SUPFAM" id="SSF54197">
    <property type="entry name" value="HIT-like"/>
    <property type="match status" value="1"/>
</dbReference>
<evidence type="ECO:0000256" key="1">
    <source>
        <dbReference type="ARBA" id="ARBA00022741"/>
    </source>
</evidence>
<dbReference type="PANTHER" id="PTHR46243">
    <property type="entry name" value="BIS(5'-ADENOSYL)-TRIPHOSPHATASE"/>
    <property type="match status" value="1"/>
</dbReference>
<dbReference type="GO" id="GO:0000166">
    <property type="term" value="F:nucleotide binding"/>
    <property type="evidence" value="ECO:0007669"/>
    <property type="project" value="UniProtKB-KW"/>
</dbReference>
<evidence type="ECO:0000256" key="6">
    <source>
        <dbReference type="PIRSR" id="PIRSR639383-3"/>
    </source>
</evidence>
<feature type="binding site" evidence="5">
    <location>
        <begin position="129"/>
        <end position="132"/>
    </location>
    <ligand>
        <name>substrate</name>
    </ligand>
</feature>
<dbReference type="Proteomes" id="UP000515151">
    <property type="component" value="Chromosome 7"/>
</dbReference>
<sequence>MKPCHLLPCLNPSFSHRWFFGRHPSVRVRSFSAIKPQMTSEYYTFGPYKISSKEVFYTTPLSFAFVNLRPVLPGHVLVCPRREVKRFVDLTAEETNDLWLAAKKIGGQLEIFHKASSLTFTIQDGPDAGQTVPHVHVHILPRKAKDFKNNDEIYDAIDEKGKELKQKLNLDQERKDRSLDEMTQEADDYRKLFSIPDSLFL</sequence>
<dbReference type="InterPro" id="IPR011146">
    <property type="entry name" value="HIT-like"/>
</dbReference>
<evidence type="ECO:0000256" key="3">
    <source>
        <dbReference type="PIRSR" id="PIRSR601310-1"/>
    </source>
</evidence>
<feature type="binding site" evidence="5">
    <location>
        <position position="67"/>
    </location>
    <ligand>
        <name>substrate</name>
    </ligand>
</feature>
<feature type="binding site" evidence="5">
    <location>
        <position position="138"/>
    </location>
    <ligand>
        <name>substrate</name>
    </ligand>
</feature>
<dbReference type="Pfam" id="PF01230">
    <property type="entry name" value="HIT"/>
    <property type="match status" value="1"/>
</dbReference>
<evidence type="ECO:0000256" key="4">
    <source>
        <dbReference type="PIRSR" id="PIRSR601310-3"/>
    </source>
</evidence>
<feature type="domain" description="HIT" evidence="8">
    <location>
        <begin position="41"/>
        <end position="149"/>
    </location>
</feature>
<dbReference type="FunFam" id="3.30.428.10:FF:000011">
    <property type="entry name" value="Fragile histidine triad"/>
    <property type="match status" value="1"/>
</dbReference>
<evidence type="ECO:0000313" key="10">
    <source>
        <dbReference type="RefSeq" id="XP_031405617.1"/>
    </source>
</evidence>
<feature type="active site" description="Tele-AMP-histidine intermediate" evidence="3">
    <location>
        <position position="136"/>
    </location>
</feature>
<proteinExistence type="predicted"/>
<dbReference type="InterPro" id="IPR051884">
    <property type="entry name" value="Bis(5'-adenosyl)-TPase_reg"/>
</dbReference>
<name>A0A6P8E6L2_PUNGR</name>
<dbReference type="AlphaFoldDB" id="A0A6P8E6L2"/>
<dbReference type="GeneID" id="116214339"/>
<dbReference type="PROSITE" id="PS00892">
    <property type="entry name" value="HIT_1"/>
    <property type="match status" value="1"/>
</dbReference>
<protein>
    <submittedName>
        <fullName evidence="10">Bifunctional bis(5'-adenosyl)-triphosphatase/adenylylsulfatase FHIT isoform X1</fullName>
    </submittedName>
</protein>
<evidence type="ECO:0000313" key="9">
    <source>
        <dbReference type="Proteomes" id="UP000515151"/>
    </source>
</evidence>